<comment type="caution">
    <text evidence="2">The sequence shown here is derived from an EMBL/GenBank/DDBJ whole genome shotgun (WGS) entry which is preliminary data.</text>
</comment>
<accession>A0ABR6Z005</accession>
<dbReference type="EMBL" id="WJBE01000016">
    <property type="protein sequence ID" value="MBC3900843.1"/>
    <property type="molecule type" value="Genomic_DNA"/>
</dbReference>
<dbReference type="RefSeq" id="WP_186894980.1">
    <property type="nucleotide sequence ID" value="NZ_WJBE01000016.1"/>
</dbReference>
<evidence type="ECO:0000256" key="1">
    <source>
        <dbReference type="SAM" id="Coils"/>
    </source>
</evidence>
<evidence type="ECO:0000313" key="2">
    <source>
        <dbReference type="EMBL" id="MBC3900843.1"/>
    </source>
</evidence>
<proteinExistence type="predicted"/>
<name>A0ABR6Z005_9FIRM</name>
<feature type="coiled-coil region" evidence="1">
    <location>
        <begin position="36"/>
        <end position="63"/>
    </location>
</feature>
<evidence type="ECO:0008006" key="4">
    <source>
        <dbReference type="Google" id="ProtNLM"/>
    </source>
</evidence>
<keyword evidence="3" id="KW-1185">Reference proteome</keyword>
<dbReference type="Proteomes" id="UP000622405">
    <property type="component" value="Unassembled WGS sequence"/>
</dbReference>
<evidence type="ECO:0000313" key="3">
    <source>
        <dbReference type="Proteomes" id="UP000622405"/>
    </source>
</evidence>
<gene>
    <name evidence="2" type="ORF">GH811_14605</name>
</gene>
<keyword evidence="1" id="KW-0175">Coiled coil</keyword>
<reference evidence="2 3" key="1">
    <citation type="journal article" date="2020" name="mSystems">
        <title>Defining Genomic and Predicted Metabolic Features of the Acetobacterium Genus.</title>
        <authorList>
            <person name="Ross D.E."/>
            <person name="Marshall C.W."/>
            <person name="Gulliver D."/>
            <person name="May H.D."/>
            <person name="Norman R.S."/>
        </authorList>
    </citation>
    <scope>NUCLEOTIDE SEQUENCE [LARGE SCALE GENOMIC DNA]</scope>
    <source>
        <strain evidence="2 3">DSM 4132</strain>
    </source>
</reference>
<sequence length="131" mass="15327">MNDNSHELCQEKILILKEYVTKGEEILSSIEDWESLAEILDERDQLILRLKSMEERFTELKGNQICTIEEKGQIDNLIKLIRDMDQNCIHLIKAEQQKTLQDLKNNQKNQKVADYEISLTPSYGTFLDAKK</sequence>
<organism evidence="2 3">
    <name type="scientific">Acetobacterium malicum</name>
    <dbReference type="NCBI Taxonomy" id="52692"/>
    <lineage>
        <taxon>Bacteria</taxon>
        <taxon>Bacillati</taxon>
        <taxon>Bacillota</taxon>
        <taxon>Clostridia</taxon>
        <taxon>Eubacteriales</taxon>
        <taxon>Eubacteriaceae</taxon>
        <taxon>Acetobacterium</taxon>
    </lineage>
</organism>
<protein>
    <recommendedName>
        <fullName evidence="4">Flagellar protein FliT</fullName>
    </recommendedName>
</protein>